<sequence length="192" mass="20240">MSSQSSSSCGSDEELTGIANGDDGLTYLTDASLLKRTFLSDDDDDALFLRSAGLSCGLDTADPGSLSTAGLPWSRSWGRALLSSIWRIFGSSVLTSSSLACIRSSGDIRLSFSTFSRWICSFSERWVSAGLSTGFFASRWAGLRFDASGNPVAGRGTNATGAETWSDVSCSTISPSRSMTGNILAGKIRQRG</sequence>
<dbReference type="EMBL" id="JAEUBE010000158">
    <property type="protein sequence ID" value="KAH3668695.1"/>
    <property type="molecule type" value="Genomic_DNA"/>
</dbReference>
<dbReference type="RefSeq" id="XP_046063109.1">
    <property type="nucleotide sequence ID" value="XM_046203321.1"/>
</dbReference>
<dbReference type="Proteomes" id="UP000769157">
    <property type="component" value="Unassembled WGS sequence"/>
</dbReference>
<dbReference type="AlphaFoldDB" id="A0A9P8PBU8"/>
<reference evidence="1" key="2">
    <citation type="submission" date="2021-01" db="EMBL/GenBank/DDBJ databases">
        <authorList>
            <person name="Schikora-Tamarit M.A."/>
        </authorList>
    </citation>
    <scope>NUCLEOTIDE SEQUENCE</scope>
    <source>
        <strain evidence="1">CBS6075</strain>
    </source>
</reference>
<protein>
    <submittedName>
        <fullName evidence="1">Uncharacterized protein</fullName>
    </submittedName>
</protein>
<gene>
    <name evidence="1" type="ORF">OGAPHI_002449</name>
</gene>
<organism evidence="1 2">
    <name type="scientific">Ogataea philodendri</name>
    <dbReference type="NCBI Taxonomy" id="1378263"/>
    <lineage>
        <taxon>Eukaryota</taxon>
        <taxon>Fungi</taxon>
        <taxon>Dikarya</taxon>
        <taxon>Ascomycota</taxon>
        <taxon>Saccharomycotina</taxon>
        <taxon>Pichiomycetes</taxon>
        <taxon>Pichiales</taxon>
        <taxon>Pichiaceae</taxon>
        <taxon>Ogataea</taxon>
    </lineage>
</organism>
<evidence type="ECO:0000313" key="1">
    <source>
        <dbReference type="EMBL" id="KAH3668695.1"/>
    </source>
</evidence>
<proteinExistence type="predicted"/>
<comment type="caution">
    <text evidence="1">The sequence shown here is derived from an EMBL/GenBank/DDBJ whole genome shotgun (WGS) entry which is preliminary data.</text>
</comment>
<keyword evidence="2" id="KW-1185">Reference proteome</keyword>
<dbReference type="GeneID" id="70234416"/>
<reference evidence="1" key="1">
    <citation type="journal article" date="2021" name="Open Biol.">
        <title>Shared evolutionary footprints suggest mitochondrial oxidative damage underlies multiple complex I losses in fungi.</title>
        <authorList>
            <person name="Schikora-Tamarit M.A."/>
            <person name="Marcet-Houben M."/>
            <person name="Nosek J."/>
            <person name="Gabaldon T."/>
        </authorList>
    </citation>
    <scope>NUCLEOTIDE SEQUENCE</scope>
    <source>
        <strain evidence="1">CBS6075</strain>
    </source>
</reference>
<accession>A0A9P8PBU8</accession>
<name>A0A9P8PBU8_9ASCO</name>
<evidence type="ECO:0000313" key="2">
    <source>
        <dbReference type="Proteomes" id="UP000769157"/>
    </source>
</evidence>